<evidence type="ECO:0000256" key="1">
    <source>
        <dbReference type="SAM" id="MobiDB-lite"/>
    </source>
</evidence>
<evidence type="ECO:0000313" key="3">
    <source>
        <dbReference type="EMBL" id="TDK59807.1"/>
    </source>
</evidence>
<sequence>MSKKKFTPSPEVDQKQLLNHKVEKLRENNFEDNHVRRGTTNGQMDNKSPNNLRIKKGVAVFCNSFS</sequence>
<name>A0A4R5VNH0_9BACI</name>
<reference evidence="3 4" key="1">
    <citation type="submission" date="2019-03" db="EMBL/GenBank/DDBJ databases">
        <title>Bacillus niacini sp. nov. a Nicotinate-Metabolizing Mesophile Isolated from Soil.</title>
        <authorList>
            <person name="Zhang G."/>
        </authorList>
    </citation>
    <scope>NUCLEOTIDE SEQUENCE [LARGE SCALE GENOMIC DNA]</scope>
    <source>
        <strain evidence="3 4">WN066</strain>
    </source>
</reference>
<protein>
    <submittedName>
        <fullName evidence="3">Uncharacterized protein</fullName>
    </submittedName>
</protein>
<keyword evidence="5" id="KW-1185">Reference proteome</keyword>
<gene>
    <name evidence="3" type="ORF">E2K98_17950</name>
    <name evidence="2" type="ORF">RCG21_05545</name>
</gene>
<feature type="compositionally biased region" description="Basic and acidic residues" evidence="1">
    <location>
        <begin position="25"/>
        <end position="35"/>
    </location>
</feature>
<proteinExistence type="predicted"/>
<dbReference type="EMBL" id="SMYO01000008">
    <property type="protein sequence ID" value="TDK59807.1"/>
    <property type="molecule type" value="Genomic_DNA"/>
</dbReference>
<dbReference type="Proteomes" id="UP001178888">
    <property type="component" value="Unassembled WGS sequence"/>
</dbReference>
<evidence type="ECO:0000313" key="2">
    <source>
        <dbReference type="EMBL" id="MDQ6595861.1"/>
    </source>
</evidence>
<comment type="caution">
    <text evidence="3">The sequence shown here is derived from an EMBL/GenBank/DDBJ whole genome shotgun (WGS) entry which is preliminary data.</text>
</comment>
<dbReference type="Proteomes" id="UP000295132">
    <property type="component" value="Unassembled WGS sequence"/>
</dbReference>
<evidence type="ECO:0000313" key="5">
    <source>
        <dbReference type="Proteomes" id="UP001178888"/>
    </source>
</evidence>
<feature type="region of interest" description="Disordered" evidence="1">
    <location>
        <begin position="25"/>
        <end position="51"/>
    </location>
</feature>
<feature type="compositionally biased region" description="Polar residues" evidence="1">
    <location>
        <begin position="38"/>
        <end position="51"/>
    </location>
</feature>
<accession>A0A4R5VNH0</accession>
<organism evidence="3 4">
    <name type="scientific">Bacillus salipaludis</name>
    <dbReference type="NCBI Taxonomy" id="2547811"/>
    <lineage>
        <taxon>Bacteria</taxon>
        <taxon>Bacillati</taxon>
        <taxon>Bacillota</taxon>
        <taxon>Bacilli</taxon>
        <taxon>Bacillales</taxon>
        <taxon>Bacillaceae</taxon>
        <taxon>Bacillus</taxon>
    </lineage>
</organism>
<reference evidence="2" key="2">
    <citation type="submission" date="2023-08" db="EMBL/GenBank/DDBJ databases">
        <title>Nitrogen cycling bacteria in agricultural field soils.</title>
        <authorList>
            <person name="Jang J."/>
        </authorList>
    </citation>
    <scope>NUCLEOTIDE SEQUENCE</scope>
    <source>
        <strain evidence="2">PS3-36</strain>
    </source>
</reference>
<evidence type="ECO:0000313" key="4">
    <source>
        <dbReference type="Proteomes" id="UP000295132"/>
    </source>
</evidence>
<dbReference type="RefSeq" id="WP_133336506.1">
    <property type="nucleotide sequence ID" value="NZ_JAVGVR010000001.1"/>
</dbReference>
<dbReference type="EMBL" id="JAVGVR010000001">
    <property type="protein sequence ID" value="MDQ6595861.1"/>
    <property type="molecule type" value="Genomic_DNA"/>
</dbReference>
<dbReference type="AlphaFoldDB" id="A0A4R5VNH0"/>